<keyword evidence="1" id="KW-0732">Signal</keyword>
<feature type="signal peptide" evidence="1">
    <location>
        <begin position="1"/>
        <end position="25"/>
    </location>
</feature>
<accession>A0ABX7SVD6</accession>
<name>A0ABX7SVD6_9FLAO</name>
<dbReference type="SUPFAM" id="SSF82185">
    <property type="entry name" value="Histone H3 K4-specific methyltransferase SET7/9 N-terminal domain"/>
    <property type="match status" value="2"/>
</dbReference>
<evidence type="ECO:0000313" key="2">
    <source>
        <dbReference type="EMBL" id="QTD38141.1"/>
    </source>
</evidence>
<keyword evidence="3" id="KW-1185">Reference proteome</keyword>
<protein>
    <submittedName>
        <fullName evidence="2">Toxin-antitoxin system YwqK family antitoxin</fullName>
    </submittedName>
</protein>
<evidence type="ECO:0000313" key="3">
    <source>
        <dbReference type="Proteomes" id="UP000663935"/>
    </source>
</evidence>
<dbReference type="RefSeq" id="WP_207972280.1">
    <property type="nucleotide sequence ID" value="NZ_CP071795.1"/>
</dbReference>
<feature type="chain" id="PRO_5047427597" evidence="1">
    <location>
        <begin position="26"/>
        <end position="240"/>
    </location>
</feature>
<reference evidence="2 3" key="1">
    <citation type="submission" date="2021-03" db="EMBL/GenBank/DDBJ databases">
        <title>Complete genome of Polaribacter_sp.G4M1.</title>
        <authorList>
            <person name="Jeong S.W."/>
            <person name="Bae J.W."/>
        </authorList>
    </citation>
    <scope>NUCLEOTIDE SEQUENCE [LARGE SCALE GENOMIC DNA]</scope>
    <source>
        <strain evidence="2 3">G4M1</strain>
    </source>
</reference>
<organism evidence="2 3">
    <name type="scientific">Polaribacter batillariae</name>
    <dbReference type="NCBI Taxonomy" id="2808900"/>
    <lineage>
        <taxon>Bacteria</taxon>
        <taxon>Pseudomonadati</taxon>
        <taxon>Bacteroidota</taxon>
        <taxon>Flavobacteriia</taxon>
        <taxon>Flavobacteriales</taxon>
        <taxon>Flavobacteriaceae</taxon>
    </lineage>
</organism>
<dbReference type="Proteomes" id="UP000663935">
    <property type="component" value="Chromosome"/>
</dbReference>
<dbReference type="Pfam" id="PF07661">
    <property type="entry name" value="MORN_2"/>
    <property type="match status" value="5"/>
</dbReference>
<proteinExistence type="predicted"/>
<dbReference type="PANTHER" id="PTHR33706">
    <property type="entry name" value="MORN VARIANT REPEAT PROTEIN"/>
    <property type="match status" value="1"/>
</dbReference>
<dbReference type="EMBL" id="CP071795">
    <property type="protein sequence ID" value="QTD38141.1"/>
    <property type="molecule type" value="Genomic_DNA"/>
</dbReference>
<gene>
    <name evidence="2" type="ORF">JL193_02205</name>
</gene>
<dbReference type="Gene3D" id="2.20.110.10">
    <property type="entry name" value="Histone H3 K4-specific methyltransferase SET7/9 N-terminal domain"/>
    <property type="match status" value="3"/>
</dbReference>
<dbReference type="InterPro" id="IPR011652">
    <property type="entry name" value="MORN_2"/>
</dbReference>
<evidence type="ECO:0000256" key="1">
    <source>
        <dbReference type="SAM" id="SignalP"/>
    </source>
</evidence>
<dbReference type="PANTHER" id="PTHR33706:SF1">
    <property type="entry name" value="TPR REPEAT PROTEIN"/>
    <property type="match status" value="1"/>
</dbReference>
<sequence length="240" mass="28070">MINIKRLFFLFAFFACYFTSESCNAQKINQFNEKKQRTGVWKKYYPNKRIRYTGQFKNGKEVGVFKFYDITTSNHPTIIKTFFADSDSLFVQFYTLKGKIKTEGVLNKRARVGNWKYFYPDGTIMAEENYNKQGKLDGEQLVYYPNGQVTEFSVYKNGKLHGTTSKFASNGNLIEEVVYKNGKENGLAKYFELNGKLKEKGVYKDGKRVGKWEYYLDGELAPEELKEKKKKFVLKKDIKD</sequence>